<evidence type="ECO:0000259" key="3">
    <source>
        <dbReference type="PROSITE" id="PS50948"/>
    </source>
</evidence>
<keyword evidence="5" id="KW-1185">Reference proteome</keyword>
<evidence type="ECO:0000256" key="1">
    <source>
        <dbReference type="SAM" id="MobiDB-lite"/>
    </source>
</evidence>
<accession>A0A9P0JWJ5</accession>
<dbReference type="EMBL" id="CAKOFQ010006703">
    <property type="protein sequence ID" value="CAH1962700.1"/>
    <property type="molecule type" value="Genomic_DNA"/>
</dbReference>
<keyword evidence="2" id="KW-0732">Signal</keyword>
<feature type="chain" id="PRO_5040482743" description="Apple domain-containing protein" evidence="2">
    <location>
        <begin position="24"/>
        <end position="143"/>
    </location>
</feature>
<proteinExistence type="predicted"/>
<evidence type="ECO:0000313" key="5">
    <source>
        <dbReference type="Proteomes" id="UP001152888"/>
    </source>
</evidence>
<name>A0A9P0JWJ5_ACAOB</name>
<dbReference type="PROSITE" id="PS50948">
    <property type="entry name" value="PAN"/>
    <property type="match status" value="1"/>
</dbReference>
<organism evidence="4 5">
    <name type="scientific">Acanthoscelides obtectus</name>
    <name type="common">Bean weevil</name>
    <name type="synonym">Bruchus obtectus</name>
    <dbReference type="NCBI Taxonomy" id="200917"/>
    <lineage>
        <taxon>Eukaryota</taxon>
        <taxon>Metazoa</taxon>
        <taxon>Ecdysozoa</taxon>
        <taxon>Arthropoda</taxon>
        <taxon>Hexapoda</taxon>
        <taxon>Insecta</taxon>
        <taxon>Pterygota</taxon>
        <taxon>Neoptera</taxon>
        <taxon>Endopterygota</taxon>
        <taxon>Coleoptera</taxon>
        <taxon>Polyphaga</taxon>
        <taxon>Cucujiformia</taxon>
        <taxon>Chrysomeloidea</taxon>
        <taxon>Chrysomelidae</taxon>
        <taxon>Bruchinae</taxon>
        <taxon>Bruchini</taxon>
        <taxon>Acanthoscelides</taxon>
    </lineage>
</organism>
<sequence length="143" mass="15557">MSASIRICLLVAIFFHHHRLSRSEDSYDDSDNAAPGPHNSEKVRAPPPSAAGASLDECDPEMVGFELITGNVFSAPGNVIDSIPGTLMLTDCLETCQGNESCQSVNYETGLCVLFSANADIMPGFPRQSVLLFRQTSRYRGFR</sequence>
<reference evidence="4" key="1">
    <citation type="submission" date="2022-03" db="EMBL/GenBank/DDBJ databases">
        <authorList>
            <person name="Sayadi A."/>
        </authorList>
    </citation>
    <scope>NUCLEOTIDE SEQUENCE</scope>
</reference>
<dbReference type="InterPro" id="IPR003609">
    <property type="entry name" value="Pan_app"/>
</dbReference>
<feature type="region of interest" description="Disordered" evidence="1">
    <location>
        <begin position="25"/>
        <end position="53"/>
    </location>
</feature>
<evidence type="ECO:0000313" key="4">
    <source>
        <dbReference type="EMBL" id="CAH1962700.1"/>
    </source>
</evidence>
<feature type="signal peptide" evidence="2">
    <location>
        <begin position="1"/>
        <end position="23"/>
    </location>
</feature>
<evidence type="ECO:0000256" key="2">
    <source>
        <dbReference type="SAM" id="SignalP"/>
    </source>
</evidence>
<feature type="domain" description="Apple" evidence="3">
    <location>
        <begin position="58"/>
        <end position="137"/>
    </location>
</feature>
<protein>
    <recommendedName>
        <fullName evidence="3">Apple domain-containing protein</fullName>
    </recommendedName>
</protein>
<dbReference type="OrthoDB" id="5867217at2759"/>
<dbReference type="Proteomes" id="UP001152888">
    <property type="component" value="Unassembled WGS sequence"/>
</dbReference>
<gene>
    <name evidence="4" type="ORF">ACAOBT_LOCUS4808</name>
</gene>
<dbReference type="AlphaFoldDB" id="A0A9P0JWJ5"/>
<dbReference type="Pfam" id="PF00024">
    <property type="entry name" value="PAN_1"/>
    <property type="match status" value="1"/>
</dbReference>
<comment type="caution">
    <text evidence="4">The sequence shown here is derived from an EMBL/GenBank/DDBJ whole genome shotgun (WGS) entry which is preliminary data.</text>
</comment>